<dbReference type="EMBL" id="JAHKNI010000008">
    <property type="protein sequence ID" value="MBU3064711.1"/>
    <property type="molecule type" value="Genomic_DNA"/>
</dbReference>
<keyword evidence="4" id="KW-0560">Oxidoreductase</keyword>
<evidence type="ECO:0000256" key="3">
    <source>
        <dbReference type="ARBA" id="ARBA00022723"/>
    </source>
</evidence>
<dbReference type="Proteomes" id="UP000733379">
    <property type="component" value="Unassembled WGS sequence"/>
</dbReference>
<evidence type="ECO:0000256" key="6">
    <source>
        <dbReference type="ARBA" id="ARBA00023033"/>
    </source>
</evidence>
<sequence length="407" mass="44462">MEDLGPRVPIYTEQFAADPHGTYREMRDRYGTLVPVEIWPGVPATLVIGYSTAVRILNDPEHFSADPRPWEKTMPANLPIMPMIEWRPNALRSNGSEHARYRAATNDALGGVNLHSLHSIVERAAIPLVNSFCTKGTADLLTQYIQPLTFTVFNEMIGCPPHIGQRVAEASAALFEGVDTATVNAMFGSALIELTQSKRAQPADDITTRLVQHPAELTDEEMVHQLVTIYSASSEGPQNLIANSLLLILSDSRFRSDDLGFVPATSAALDETLTTDPPMANYCITYPRHPILVDNVWLPANQPVFTSMAACSSSPEINTGDFNRNGWNLAWGAGPHACPAHARSAAYAIAQNAIDQLLDLLPEIALAMPANELIWRPGPFHRALAALPVVFPPTPPLQIGERIAPMR</sequence>
<evidence type="ECO:0000313" key="7">
    <source>
        <dbReference type="EMBL" id="MBU3064711.1"/>
    </source>
</evidence>
<keyword evidence="8" id="KW-1185">Reference proteome</keyword>
<dbReference type="InterPro" id="IPR002397">
    <property type="entry name" value="Cyt_P450_B"/>
</dbReference>
<name>A0ABS6B4R2_9NOCA</name>
<organism evidence="7 8">
    <name type="scientific">Nocardia albiluteola</name>
    <dbReference type="NCBI Taxonomy" id="2842303"/>
    <lineage>
        <taxon>Bacteria</taxon>
        <taxon>Bacillati</taxon>
        <taxon>Actinomycetota</taxon>
        <taxon>Actinomycetes</taxon>
        <taxon>Mycobacteriales</taxon>
        <taxon>Nocardiaceae</taxon>
        <taxon>Nocardia</taxon>
    </lineage>
</organism>
<reference evidence="7 8" key="1">
    <citation type="submission" date="2021-06" db="EMBL/GenBank/DDBJ databases">
        <title>Actinomycetes sequencing.</title>
        <authorList>
            <person name="Shan Q."/>
        </authorList>
    </citation>
    <scope>NUCLEOTIDE SEQUENCE [LARGE SCALE GENOMIC DNA]</scope>
    <source>
        <strain evidence="7 8">NEAU-G5</strain>
    </source>
</reference>
<keyword evidence="5" id="KW-0408">Iron</keyword>
<dbReference type="PANTHER" id="PTHR46696">
    <property type="entry name" value="P450, PUTATIVE (EUROFUNG)-RELATED"/>
    <property type="match status" value="1"/>
</dbReference>
<accession>A0ABS6B4R2</accession>
<comment type="caution">
    <text evidence="7">The sequence shown here is derived from an EMBL/GenBank/DDBJ whole genome shotgun (WGS) entry which is preliminary data.</text>
</comment>
<dbReference type="PANTHER" id="PTHR46696:SF1">
    <property type="entry name" value="CYTOCHROME P450 YJIB-RELATED"/>
    <property type="match status" value="1"/>
</dbReference>
<proteinExistence type="inferred from homology"/>
<evidence type="ECO:0000256" key="2">
    <source>
        <dbReference type="ARBA" id="ARBA00022617"/>
    </source>
</evidence>
<dbReference type="Gene3D" id="1.10.630.10">
    <property type="entry name" value="Cytochrome P450"/>
    <property type="match status" value="1"/>
</dbReference>
<evidence type="ECO:0000256" key="1">
    <source>
        <dbReference type="ARBA" id="ARBA00010617"/>
    </source>
</evidence>
<dbReference type="SUPFAM" id="SSF48264">
    <property type="entry name" value="Cytochrome P450"/>
    <property type="match status" value="1"/>
</dbReference>
<gene>
    <name evidence="7" type="ORF">KO481_24675</name>
</gene>
<keyword evidence="2" id="KW-0349">Heme</keyword>
<dbReference type="InterPro" id="IPR036396">
    <property type="entry name" value="Cyt_P450_sf"/>
</dbReference>
<keyword evidence="3" id="KW-0479">Metal-binding</keyword>
<evidence type="ECO:0000256" key="5">
    <source>
        <dbReference type="ARBA" id="ARBA00023004"/>
    </source>
</evidence>
<evidence type="ECO:0000313" key="8">
    <source>
        <dbReference type="Proteomes" id="UP000733379"/>
    </source>
</evidence>
<comment type="similarity">
    <text evidence="1">Belongs to the cytochrome P450 family.</text>
</comment>
<protein>
    <submittedName>
        <fullName evidence="7">Cytochrome P450</fullName>
    </submittedName>
</protein>
<keyword evidence="6" id="KW-0503">Monooxygenase</keyword>
<evidence type="ECO:0000256" key="4">
    <source>
        <dbReference type="ARBA" id="ARBA00023002"/>
    </source>
</evidence>
<dbReference type="PRINTS" id="PR00359">
    <property type="entry name" value="BP450"/>
</dbReference>